<proteinExistence type="inferred from homology"/>
<dbReference type="InterPro" id="IPR001128">
    <property type="entry name" value="Cyt_P450"/>
</dbReference>
<comment type="cofactor">
    <cofactor evidence="1">
        <name>heme</name>
        <dbReference type="ChEBI" id="CHEBI:30413"/>
    </cofactor>
</comment>
<dbReference type="GO" id="GO:0004497">
    <property type="term" value="F:monooxygenase activity"/>
    <property type="evidence" value="ECO:0007669"/>
    <property type="project" value="InterPro"/>
</dbReference>
<dbReference type="GO" id="GO:0020037">
    <property type="term" value="F:heme binding"/>
    <property type="evidence" value="ECO:0007669"/>
    <property type="project" value="InterPro"/>
</dbReference>
<dbReference type="Gene3D" id="1.10.630.10">
    <property type="entry name" value="Cytochrome P450"/>
    <property type="match status" value="1"/>
</dbReference>
<dbReference type="EMBL" id="WIEZ01000018">
    <property type="protein sequence ID" value="NKM48833.1"/>
    <property type="molecule type" value="Genomic_DNA"/>
</dbReference>
<dbReference type="PANTHER" id="PTHR46696:SF1">
    <property type="entry name" value="CYTOCHROME P450 YJIB-RELATED"/>
    <property type="match status" value="1"/>
</dbReference>
<evidence type="ECO:0000256" key="1">
    <source>
        <dbReference type="ARBA" id="ARBA00001971"/>
    </source>
</evidence>
<evidence type="ECO:0000256" key="2">
    <source>
        <dbReference type="ARBA" id="ARBA00010617"/>
    </source>
</evidence>
<reference evidence="3" key="1">
    <citation type="submission" date="2019-10" db="EMBL/GenBank/DDBJ databases">
        <title>Rhizobium leguminosarum symbiovar viciae collection.</title>
        <authorList>
            <person name="Boivin S."/>
            <person name="Lepetit M."/>
        </authorList>
    </citation>
    <scope>NUCLEOTIDE SEQUENCE</scope>
    <source>
        <strain evidence="3">L143</strain>
    </source>
</reference>
<dbReference type="GO" id="GO:0016705">
    <property type="term" value="F:oxidoreductase activity, acting on paired donors, with incorporation or reduction of molecular oxygen"/>
    <property type="evidence" value="ECO:0007669"/>
    <property type="project" value="InterPro"/>
</dbReference>
<gene>
    <name evidence="3" type="ORF">GFL91_28590</name>
</gene>
<dbReference type="InterPro" id="IPR002397">
    <property type="entry name" value="Cyt_P450_B"/>
</dbReference>
<dbReference type="AlphaFoldDB" id="A0A8I2H3G4"/>
<evidence type="ECO:0000313" key="3">
    <source>
        <dbReference type="EMBL" id="NKM48833.1"/>
    </source>
</evidence>
<accession>A0A8I2H3G4</accession>
<organism evidence="3 4">
    <name type="scientific">Rhizobium leguminosarum bv. viciae</name>
    <dbReference type="NCBI Taxonomy" id="387"/>
    <lineage>
        <taxon>Bacteria</taxon>
        <taxon>Pseudomonadati</taxon>
        <taxon>Pseudomonadota</taxon>
        <taxon>Alphaproteobacteria</taxon>
        <taxon>Hyphomicrobiales</taxon>
        <taxon>Rhizobiaceae</taxon>
        <taxon>Rhizobium/Agrobacterium group</taxon>
        <taxon>Rhizobium</taxon>
    </lineage>
</organism>
<dbReference type="InterPro" id="IPR036396">
    <property type="entry name" value="Cyt_P450_sf"/>
</dbReference>
<dbReference type="SUPFAM" id="SSF48264">
    <property type="entry name" value="Cytochrome P450"/>
    <property type="match status" value="1"/>
</dbReference>
<dbReference type="Proteomes" id="UP000662259">
    <property type="component" value="Unassembled WGS sequence"/>
</dbReference>
<protein>
    <submittedName>
        <fullName evidence="3">Cytochrome P450</fullName>
    </submittedName>
</protein>
<name>A0A8I2H3G4_RHILV</name>
<dbReference type="RefSeq" id="WP_168277065.1">
    <property type="nucleotide sequence ID" value="NZ_WIEZ01000018.1"/>
</dbReference>
<comment type="caution">
    <text evidence="3">The sequence shown here is derived from an EMBL/GenBank/DDBJ whole genome shotgun (WGS) entry which is preliminary data.</text>
</comment>
<evidence type="ECO:0000313" key="4">
    <source>
        <dbReference type="Proteomes" id="UP000662259"/>
    </source>
</evidence>
<dbReference type="PRINTS" id="PR00359">
    <property type="entry name" value="BP450"/>
</dbReference>
<dbReference type="GO" id="GO:0005506">
    <property type="term" value="F:iron ion binding"/>
    <property type="evidence" value="ECO:0007669"/>
    <property type="project" value="InterPro"/>
</dbReference>
<dbReference type="Pfam" id="PF00067">
    <property type="entry name" value="p450"/>
    <property type="match status" value="1"/>
</dbReference>
<comment type="similarity">
    <text evidence="2">Belongs to the cytochrome P450 family.</text>
</comment>
<sequence>MTKTTVMPSVLPPTLSFADLNIQPHDTFATYRPSLPFVRREDGAYLILRASDVQALAKDPRTKQVETQLLAARGISGGPIMDLFSNSMLFSNDETHRRRRQPLAKCFSFRMMEGIRRDVRLLAEDLASRRLDGDKLRLRDDFASAIPSITLAGILGIDSSDVPLFTSIAYRVSKILTTSWTDEDIPGIEVAARELEAYCSDLIADRRRSPKGDFISEYVASVDQDANLSAMEAIMQLVSIVIGGTDTTRAAIVIQTGLLLERADLWEALRKDENLIVPAVAEALRVEPAVASIPRLVVRDIELDQHFIPSGSVLLLSTMSALRDPEAFPDPERFDLYRERPRWHPVYGDGPHRCLGQALAQLELEEALRALVGSRHRLLPAGQQLNVHGHAGIRQVDELEARWT</sequence>
<dbReference type="PANTHER" id="PTHR46696">
    <property type="entry name" value="P450, PUTATIVE (EUROFUNG)-RELATED"/>
    <property type="match status" value="1"/>
</dbReference>